<evidence type="ECO:0000313" key="13">
    <source>
        <dbReference type="Proteomes" id="UP000767327"/>
    </source>
</evidence>
<keyword evidence="2" id="KW-0548">Nucleotidyltransferase</keyword>
<keyword evidence="5" id="KW-0479">Metal-binding</keyword>
<keyword evidence="8" id="KW-0378">Hydrolase</keyword>
<evidence type="ECO:0000313" key="12">
    <source>
        <dbReference type="EMBL" id="NLT79600.1"/>
    </source>
</evidence>
<evidence type="ECO:0000256" key="10">
    <source>
        <dbReference type="ARBA" id="ARBA00023125"/>
    </source>
</evidence>
<evidence type="ECO:0000259" key="11">
    <source>
        <dbReference type="PROSITE" id="PS52020"/>
    </source>
</evidence>
<evidence type="ECO:0000256" key="4">
    <source>
        <dbReference type="ARBA" id="ARBA00022722"/>
    </source>
</evidence>
<evidence type="ECO:0000256" key="9">
    <source>
        <dbReference type="ARBA" id="ARBA00023124"/>
    </source>
</evidence>
<dbReference type="EMBL" id="JAAXZR010000019">
    <property type="protein sequence ID" value="NLT79600.1"/>
    <property type="molecule type" value="Genomic_DNA"/>
</dbReference>
<keyword evidence="7" id="KW-0255">Endonuclease</keyword>
<evidence type="ECO:0000256" key="8">
    <source>
        <dbReference type="ARBA" id="ARBA00022801"/>
    </source>
</evidence>
<evidence type="ECO:0000256" key="2">
    <source>
        <dbReference type="ARBA" id="ARBA00022695"/>
    </source>
</evidence>
<dbReference type="PROSITE" id="PS52020">
    <property type="entry name" value="CRESS_DNA_REP"/>
    <property type="match status" value="1"/>
</dbReference>
<dbReference type="Proteomes" id="UP000767327">
    <property type="component" value="Unassembled WGS sequence"/>
</dbReference>
<dbReference type="GO" id="GO:0016779">
    <property type="term" value="F:nucleotidyltransferase activity"/>
    <property type="evidence" value="ECO:0007669"/>
    <property type="project" value="UniProtKB-KW"/>
</dbReference>
<dbReference type="InterPro" id="IPR027417">
    <property type="entry name" value="P-loop_NTPase"/>
</dbReference>
<reference evidence="12" key="2">
    <citation type="submission" date="2020-01" db="EMBL/GenBank/DDBJ databases">
        <authorList>
            <person name="Campanaro S."/>
        </authorList>
    </citation>
    <scope>NUCLEOTIDE SEQUENCE</scope>
    <source>
        <strain evidence="12">AS01afH2WH_6</strain>
    </source>
</reference>
<reference evidence="12" key="1">
    <citation type="journal article" date="2020" name="Biotechnol. Biofuels">
        <title>New insights from the biogas microbiome by comprehensive genome-resolved metagenomics of nearly 1600 species originating from multiple anaerobic digesters.</title>
        <authorList>
            <person name="Campanaro S."/>
            <person name="Treu L."/>
            <person name="Rodriguez-R L.M."/>
            <person name="Kovalovszki A."/>
            <person name="Ziels R.M."/>
            <person name="Maus I."/>
            <person name="Zhu X."/>
            <person name="Kougias P.G."/>
            <person name="Basile A."/>
            <person name="Luo G."/>
            <person name="Schluter A."/>
            <person name="Konstantinidis K.T."/>
            <person name="Angelidaki I."/>
        </authorList>
    </citation>
    <scope>NUCLEOTIDE SEQUENCE</scope>
    <source>
        <strain evidence="12">AS01afH2WH_6</strain>
    </source>
</reference>
<gene>
    <name evidence="12" type="ORF">GXW98_04860</name>
</gene>
<dbReference type="GO" id="GO:0016787">
    <property type="term" value="F:hydrolase activity"/>
    <property type="evidence" value="ECO:0007669"/>
    <property type="project" value="UniProtKB-KW"/>
</dbReference>
<comment type="caution">
    <text evidence="12">The sequence shown here is derived from an EMBL/GenBank/DDBJ whole genome shotgun (WGS) entry which is preliminary data.</text>
</comment>
<dbReference type="GO" id="GO:0046872">
    <property type="term" value="F:metal ion binding"/>
    <property type="evidence" value="ECO:0007669"/>
    <property type="project" value="UniProtKB-KW"/>
</dbReference>
<dbReference type="GO" id="GO:0003677">
    <property type="term" value="F:DNA binding"/>
    <property type="evidence" value="ECO:0007669"/>
    <property type="project" value="UniProtKB-KW"/>
</dbReference>
<dbReference type="GO" id="GO:0004519">
    <property type="term" value="F:endonuclease activity"/>
    <property type="evidence" value="ECO:0007669"/>
    <property type="project" value="UniProtKB-KW"/>
</dbReference>
<dbReference type="GO" id="GO:0000166">
    <property type="term" value="F:nucleotide binding"/>
    <property type="evidence" value="ECO:0007669"/>
    <property type="project" value="UniProtKB-KW"/>
</dbReference>
<keyword evidence="1" id="KW-0808">Transferase</keyword>
<keyword evidence="3" id="KW-0235">DNA replication</keyword>
<dbReference type="SUPFAM" id="SSF52540">
    <property type="entry name" value="P-loop containing nucleoside triphosphate hydrolases"/>
    <property type="match status" value="1"/>
</dbReference>
<feature type="domain" description="CRESS-DNA virus Rep endonuclease" evidence="11">
    <location>
        <begin position="4"/>
        <end position="101"/>
    </location>
</feature>
<evidence type="ECO:0000256" key="3">
    <source>
        <dbReference type="ARBA" id="ARBA00022705"/>
    </source>
</evidence>
<evidence type="ECO:0000256" key="1">
    <source>
        <dbReference type="ARBA" id="ARBA00022679"/>
    </source>
</evidence>
<keyword evidence="6" id="KW-0547">Nucleotide-binding</keyword>
<evidence type="ECO:0000256" key="5">
    <source>
        <dbReference type="ARBA" id="ARBA00022723"/>
    </source>
</evidence>
<dbReference type="RefSeq" id="WP_273173496.1">
    <property type="nucleotide sequence ID" value="NZ_JAAXZR010000019.1"/>
</dbReference>
<protein>
    <recommendedName>
        <fullName evidence="11">CRESS-DNA virus Rep endonuclease domain-containing protein</fullName>
    </recommendedName>
</protein>
<keyword evidence="9" id="KW-0190">Covalent protein-DNA linkage</keyword>
<keyword evidence="4" id="KW-0540">Nuclease</keyword>
<dbReference type="Gene3D" id="3.40.1310.20">
    <property type="match status" value="1"/>
</dbReference>
<sequence>MKGISTARDWVITLKAEGISWADIEESFKAYRWVGQKEKGSTTDYEHYQLAIMNDSSIRFITLKNKFPQIHLEVRRGTRRELYAYVTKSETRLEPPHFGGDWSDEETILDVGDNQGKRTDLDLLKQKVMDGASLQDIVLNEEPTAVARNLNYLKTLLFYRDKKDYGQQRTERESVFVSGASGVGKTRYVQDVFGFEDVFSVTDYQRDPFQGYDGQPVIFFDEFTGQIDDRQLTLFLGDAPVTLPSRFSNIMSKHQMTVMASNLTFPELYLGVRGELRLAIYRRISAIFIQRGHEMEDLEPVVFPKELFAKDPDEFRRFFYDYDPLTALPA</sequence>
<evidence type="ECO:0000256" key="6">
    <source>
        <dbReference type="ARBA" id="ARBA00022741"/>
    </source>
</evidence>
<dbReference type="InterPro" id="IPR049912">
    <property type="entry name" value="CRESS_DNA_REP"/>
</dbReference>
<proteinExistence type="predicted"/>
<accession>A0A971CYW5</accession>
<evidence type="ECO:0000256" key="7">
    <source>
        <dbReference type="ARBA" id="ARBA00022759"/>
    </source>
</evidence>
<dbReference type="AlphaFoldDB" id="A0A971CYW5"/>
<keyword evidence="10" id="KW-0238">DNA-binding</keyword>
<organism evidence="12 13">
    <name type="scientific">Bifidobacterium crudilactis</name>
    <dbReference type="NCBI Taxonomy" id="327277"/>
    <lineage>
        <taxon>Bacteria</taxon>
        <taxon>Bacillati</taxon>
        <taxon>Actinomycetota</taxon>
        <taxon>Actinomycetes</taxon>
        <taxon>Bifidobacteriales</taxon>
        <taxon>Bifidobacteriaceae</taxon>
        <taxon>Bifidobacterium</taxon>
    </lineage>
</organism>
<dbReference type="GO" id="GO:0006260">
    <property type="term" value="P:DNA replication"/>
    <property type="evidence" value="ECO:0007669"/>
    <property type="project" value="UniProtKB-KW"/>
</dbReference>
<name>A0A971CYW5_9BIFI</name>